<comment type="caution">
    <text evidence="1">The sequence shown here is derived from an EMBL/GenBank/DDBJ whole genome shotgun (WGS) entry which is preliminary data.</text>
</comment>
<evidence type="ECO:0000313" key="1">
    <source>
        <dbReference type="EMBL" id="PHV69229.1"/>
    </source>
</evidence>
<name>A0AC61D6A1_9FIRM</name>
<organism evidence="1 2">
    <name type="scientific">Sporanaerobium hydrogeniformans</name>
    <dbReference type="NCBI Taxonomy" id="3072179"/>
    <lineage>
        <taxon>Bacteria</taxon>
        <taxon>Bacillati</taxon>
        <taxon>Bacillota</taxon>
        <taxon>Clostridia</taxon>
        <taxon>Lachnospirales</taxon>
        <taxon>Lachnospiraceae</taxon>
        <taxon>Sporanaerobium</taxon>
    </lineage>
</organism>
<gene>
    <name evidence="1" type="ORF">CS063_16950</name>
</gene>
<sequence>MRKVRQKNIDKGEGLGTFVVDPRKPQLTKEQLAEALFGMTLEELVRDIRENKDGKWDEAYQKST</sequence>
<dbReference type="Proteomes" id="UP000224460">
    <property type="component" value="Unassembled WGS sequence"/>
</dbReference>
<keyword evidence="2" id="KW-1185">Reference proteome</keyword>
<accession>A0AC61D6A1</accession>
<proteinExistence type="predicted"/>
<reference evidence="1" key="1">
    <citation type="submission" date="2017-10" db="EMBL/GenBank/DDBJ databases">
        <title>Genome sequence of cellulolytic Lachnospiraceae bacterium XHS1971 isolated from hotspring sediment.</title>
        <authorList>
            <person name="Vasudevan G."/>
            <person name="Joshi A.J."/>
            <person name="Hivarkar S."/>
            <person name="Lanjekar V.B."/>
            <person name="Dhakephalkar P.K."/>
            <person name="Dagar S."/>
        </authorList>
    </citation>
    <scope>NUCLEOTIDE SEQUENCE</scope>
    <source>
        <strain evidence="1">XHS1971</strain>
    </source>
</reference>
<protein>
    <submittedName>
        <fullName evidence="1">Uncharacterized protein</fullName>
    </submittedName>
</protein>
<evidence type="ECO:0000313" key="2">
    <source>
        <dbReference type="Proteomes" id="UP000224460"/>
    </source>
</evidence>
<dbReference type="EMBL" id="PEDL01000041">
    <property type="protein sequence ID" value="PHV69229.1"/>
    <property type="molecule type" value="Genomic_DNA"/>
</dbReference>